<keyword evidence="14" id="KW-0238">DNA-binding</keyword>
<dbReference type="InterPro" id="IPR014145">
    <property type="entry name" value="LigD_pol_dom"/>
</dbReference>
<evidence type="ECO:0000256" key="3">
    <source>
        <dbReference type="ARBA" id="ARBA00022598"/>
    </source>
</evidence>
<evidence type="ECO:0000256" key="21">
    <source>
        <dbReference type="SAM" id="MobiDB-lite"/>
    </source>
</evidence>
<keyword evidence="4" id="KW-0808">Transferase</keyword>
<keyword evidence="11" id="KW-0269">Exonuclease</keyword>
<evidence type="ECO:0000256" key="11">
    <source>
        <dbReference type="ARBA" id="ARBA00022839"/>
    </source>
</evidence>
<evidence type="ECO:0000256" key="6">
    <source>
        <dbReference type="ARBA" id="ARBA00022722"/>
    </source>
</evidence>
<dbReference type="GO" id="GO:0006310">
    <property type="term" value="P:DNA recombination"/>
    <property type="evidence" value="ECO:0007669"/>
    <property type="project" value="UniProtKB-KW"/>
</dbReference>
<dbReference type="InterPro" id="IPR014144">
    <property type="entry name" value="LigD_PE_domain"/>
</dbReference>
<evidence type="ECO:0000256" key="1">
    <source>
        <dbReference type="ARBA" id="ARBA00001936"/>
    </source>
</evidence>
<dbReference type="GO" id="GO:0006281">
    <property type="term" value="P:DNA repair"/>
    <property type="evidence" value="ECO:0007669"/>
    <property type="project" value="UniProtKB-KW"/>
</dbReference>
<evidence type="ECO:0000256" key="8">
    <source>
        <dbReference type="ARBA" id="ARBA00022741"/>
    </source>
</evidence>
<dbReference type="Gene3D" id="3.30.1490.70">
    <property type="match status" value="1"/>
</dbReference>
<organism evidence="26 27">
    <name type="scientific">Luteimonas yindakuii</name>
    <dbReference type="NCBI Taxonomy" id="2565782"/>
    <lineage>
        <taxon>Bacteria</taxon>
        <taxon>Pseudomonadati</taxon>
        <taxon>Pseudomonadota</taxon>
        <taxon>Gammaproteobacteria</taxon>
        <taxon>Lysobacterales</taxon>
        <taxon>Lysobacteraceae</taxon>
        <taxon>Luteimonas</taxon>
    </lineage>
</organism>
<feature type="domain" description="DNA ligase D polymerase" evidence="25">
    <location>
        <begin position="608"/>
        <end position="861"/>
    </location>
</feature>
<evidence type="ECO:0000256" key="19">
    <source>
        <dbReference type="ARBA" id="ARBA00029943"/>
    </source>
</evidence>
<dbReference type="Gene3D" id="3.90.920.10">
    <property type="entry name" value="DNA primase, PRIM domain"/>
    <property type="match status" value="1"/>
</dbReference>
<dbReference type="RefSeq" id="WP_134674146.1">
    <property type="nucleotide sequence ID" value="NZ_SPUH01000001.1"/>
</dbReference>
<comment type="caution">
    <text evidence="26">The sequence shown here is derived from an EMBL/GenBank/DDBJ whole genome shotgun (WGS) entry which is preliminary data.</text>
</comment>
<dbReference type="SUPFAM" id="SSF50249">
    <property type="entry name" value="Nucleic acid-binding proteins"/>
    <property type="match status" value="1"/>
</dbReference>
<sequence length="878" mass="95967">MSLADYRRKRSFDKTREPEPGKPVPKGKRAIFVVQLHHASRRHYDFRLQVGDALKSWAVPKGPSYDPDVKRMAVEVEDHPVDYAGFEGEIPKGQYGGGHVARFDHGVWATTGDPVAQLAKGHLRFELFGDKLKGGWHLVRSGKPARQPQWLLFKDKDAYAGTLEADDLLADVAAPPAADLKRAGSGKAVKKKLATAPAPARKRRKDWAKKALALEGARRADAPTGPFQPQLAKLGESPPKGEQWLHELKWDGYRILATIAGGEVRLWSRNALEWTDRIPEIRDAIAALGLKSGALDGELIAGKGTKEDFNLLQSTLSGERQGALAFALFDLLHIDGVDVTAAPLIARKALLQDVLDGGPPHLAYSSHIEGDGDAAFKLAGDTHFEGIISKRVDRPYHGGRSDDWRKTKLLASDEFAVVGYTAPRGSRTGFGSLLLAKPDAEHGWLYAGRVGSGFNDTLMREVTAKLGKGGVRKPTVHVGTTDTDLRTATWFEPCFVVEVFYRGIGRQELLRQPSLKAVRWDKSVDDLVDSDRGPGAGTGRSTKAAKTVAKATVGKAATKAATKTGEKPAKRAAASKAVATADQASAAVRTPPRLSSPTKVIFPDIGATKKDVWDYYSAVVDHLLPEIAGRPLSIIRCPSGVERPCFFQKHHTAGLELVASVRLKEDSGVNAHYLVVEDEAALMELVQFNAIEFHPWGSHAAEPDIADRVVFDLDPGPDVPFAEVRKAAVDIRKLLEQLELESFLRVSGGKGLHVVVPLNPGCHWDLTKRFAHGFADALARAQPDRFLATATKSLRNKRIFVDYLRNGRGATAVASYSLRGRPGAPVALPLAWSELSKLKRADAFTIHEVPALLRRRRKHPWADIDRITQDLSRWSDVE</sequence>
<dbReference type="InterPro" id="IPR014143">
    <property type="entry name" value="NHEJ_ligase_prk"/>
</dbReference>
<dbReference type="Pfam" id="PF04679">
    <property type="entry name" value="DNA_ligase_A_C"/>
    <property type="match status" value="1"/>
</dbReference>
<keyword evidence="15" id="KW-0233">DNA recombination</keyword>
<dbReference type="GO" id="GO:0003677">
    <property type="term" value="F:DNA binding"/>
    <property type="evidence" value="ECO:0007669"/>
    <property type="project" value="UniProtKB-KW"/>
</dbReference>
<keyword evidence="27" id="KW-1185">Reference proteome</keyword>
<dbReference type="InterPro" id="IPR014146">
    <property type="entry name" value="LigD_ligase_dom"/>
</dbReference>
<accession>A0A4Z1R5R1</accession>
<dbReference type="GO" id="GO:0005524">
    <property type="term" value="F:ATP binding"/>
    <property type="evidence" value="ECO:0007669"/>
    <property type="project" value="UniProtKB-KW"/>
</dbReference>
<keyword evidence="9" id="KW-0227">DNA damage</keyword>
<evidence type="ECO:0000256" key="15">
    <source>
        <dbReference type="ARBA" id="ARBA00023172"/>
    </source>
</evidence>
<keyword evidence="12" id="KW-0067">ATP-binding</keyword>
<dbReference type="NCBIfam" id="TIGR02777">
    <property type="entry name" value="LigD_PE_dom"/>
    <property type="match status" value="1"/>
</dbReference>
<evidence type="ECO:0000259" key="23">
    <source>
        <dbReference type="Pfam" id="PF04679"/>
    </source>
</evidence>
<dbReference type="NCBIfam" id="TIGR02779">
    <property type="entry name" value="NHEJ_ligase_lig"/>
    <property type="match status" value="1"/>
</dbReference>
<reference evidence="26 27" key="1">
    <citation type="submission" date="2019-01" db="EMBL/GenBank/DDBJ databases">
        <authorList>
            <person name="Zhang S."/>
        </authorList>
    </citation>
    <scope>NUCLEOTIDE SEQUENCE [LARGE SCALE GENOMIC DNA]</scope>
    <source>
        <strain evidence="26 27">1626</strain>
    </source>
</reference>
<evidence type="ECO:0000256" key="2">
    <source>
        <dbReference type="ARBA" id="ARBA00012727"/>
    </source>
</evidence>
<dbReference type="PANTHER" id="PTHR42705:SF2">
    <property type="entry name" value="BIFUNCTIONAL NON-HOMOLOGOUS END JOINING PROTEIN LIGD"/>
    <property type="match status" value="1"/>
</dbReference>
<protein>
    <recommendedName>
        <fullName evidence="2">DNA ligase (ATP)</fullName>
        <ecNumber evidence="2">6.5.1.1</ecNumber>
    </recommendedName>
    <alternativeName>
        <fullName evidence="19">NHEJ DNA polymerase</fullName>
    </alternativeName>
</protein>
<keyword evidence="17" id="KW-0464">Manganese</keyword>
<keyword evidence="5" id="KW-0548">Nucleotidyltransferase</keyword>
<dbReference type="InterPro" id="IPR012309">
    <property type="entry name" value="DNA_ligase_ATP-dep_C"/>
</dbReference>
<evidence type="ECO:0000256" key="5">
    <source>
        <dbReference type="ARBA" id="ARBA00022695"/>
    </source>
</evidence>
<evidence type="ECO:0000313" key="26">
    <source>
        <dbReference type="EMBL" id="TKS54790.1"/>
    </source>
</evidence>
<keyword evidence="10" id="KW-0378">Hydrolase</keyword>
<keyword evidence="7" id="KW-0479">Metal-binding</keyword>
<evidence type="ECO:0000256" key="18">
    <source>
        <dbReference type="ARBA" id="ARBA00023268"/>
    </source>
</evidence>
<dbReference type="InterPro" id="IPR012340">
    <property type="entry name" value="NA-bd_OB-fold"/>
</dbReference>
<comment type="catalytic activity">
    <reaction evidence="20">
        <text>ATP + (deoxyribonucleotide)n-3'-hydroxyl + 5'-phospho-(deoxyribonucleotide)m = (deoxyribonucleotide)n+m + AMP + diphosphate.</text>
        <dbReference type="EC" id="6.5.1.1"/>
    </reaction>
</comment>
<feature type="region of interest" description="Disordered" evidence="21">
    <location>
        <begin position="526"/>
        <end position="576"/>
    </location>
</feature>
<dbReference type="PANTHER" id="PTHR42705">
    <property type="entry name" value="BIFUNCTIONAL NON-HOMOLOGOUS END JOINING PROTEIN LIGD"/>
    <property type="match status" value="1"/>
</dbReference>
<dbReference type="Gene3D" id="3.30.470.30">
    <property type="entry name" value="DNA ligase/mRNA capping enzyme"/>
    <property type="match status" value="1"/>
</dbReference>
<name>A0A4Z1R5R1_9GAMM</name>
<evidence type="ECO:0000259" key="22">
    <source>
        <dbReference type="Pfam" id="PF01068"/>
    </source>
</evidence>
<keyword evidence="3 26" id="KW-0436">Ligase</keyword>
<evidence type="ECO:0000256" key="14">
    <source>
        <dbReference type="ARBA" id="ARBA00023125"/>
    </source>
</evidence>
<dbReference type="Pfam" id="PF21686">
    <property type="entry name" value="LigD_Prim-Pol"/>
    <property type="match status" value="1"/>
</dbReference>
<dbReference type="SUPFAM" id="SSF56091">
    <property type="entry name" value="DNA ligase/mRNA capping enzyme, catalytic domain"/>
    <property type="match status" value="1"/>
</dbReference>
<feature type="compositionally biased region" description="Low complexity" evidence="21">
    <location>
        <begin position="542"/>
        <end position="563"/>
    </location>
</feature>
<evidence type="ECO:0000256" key="16">
    <source>
        <dbReference type="ARBA" id="ARBA00023204"/>
    </source>
</evidence>
<evidence type="ECO:0000313" key="27">
    <source>
        <dbReference type="Proteomes" id="UP000298681"/>
    </source>
</evidence>
<feature type="domain" description="ATP-dependent DNA ligase family profile" evidence="22">
    <location>
        <begin position="241"/>
        <end position="408"/>
    </location>
</feature>
<keyword evidence="13" id="KW-0239">DNA-directed DNA polymerase</keyword>
<dbReference type="GO" id="GO:0003887">
    <property type="term" value="F:DNA-directed DNA polymerase activity"/>
    <property type="evidence" value="ECO:0007669"/>
    <property type="project" value="UniProtKB-KW"/>
</dbReference>
<dbReference type="Proteomes" id="UP000298681">
    <property type="component" value="Unassembled WGS sequence"/>
</dbReference>
<dbReference type="EC" id="6.5.1.1" evidence="2"/>
<evidence type="ECO:0000256" key="17">
    <source>
        <dbReference type="ARBA" id="ARBA00023211"/>
    </source>
</evidence>
<dbReference type="GO" id="GO:0004527">
    <property type="term" value="F:exonuclease activity"/>
    <property type="evidence" value="ECO:0007669"/>
    <property type="project" value="UniProtKB-KW"/>
</dbReference>
<proteinExistence type="predicted"/>
<feature type="domain" description="DNA ligase ATP-dependent C-terminal" evidence="23">
    <location>
        <begin position="427"/>
        <end position="522"/>
    </location>
</feature>
<gene>
    <name evidence="26" type="primary">ligD</name>
    <name evidence="26" type="ORF">E4582_08465</name>
</gene>
<evidence type="ECO:0000259" key="25">
    <source>
        <dbReference type="Pfam" id="PF21686"/>
    </source>
</evidence>
<dbReference type="Pfam" id="PF01068">
    <property type="entry name" value="DNA_ligase_A_M"/>
    <property type="match status" value="1"/>
</dbReference>
<evidence type="ECO:0000256" key="4">
    <source>
        <dbReference type="ARBA" id="ARBA00022679"/>
    </source>
</evidence>
<keyword evidence="16" id="KW-0234">DNA repair</keyword>
<dbReference type="EMBL" id="SPUH01000001">
    <property type="protein sequence ID" value="TKS54790.1"/>
    <property type="molecule type" value="Genomic_DNA"/>
</dbReference>
<evidence type="ECO:0000256" key="12">
    <source>
        <dbReference type="ARBA" id="ARBA00022840"/>
    </source>
</evidence>
<evidence type="ECO:0000259" key="24">
    <source>
        <dbReference type="Pfam" id="PF13298"/>
    </source>
</evidence>
<evidence type="ECO:0000256" key="10">
    <source>
        <dbReference type="ARBA" id="ARBA00022801"/>
    </source>
</evidence>
<dbReference type="GO" id="GO:0046872">
    <property type="term" value="F:metal ion binding"/>
    <property type="evidence" value="ECO:0007669"/>
    <property type="project" value="UniProtKB-KW"/>
</dbReference>
<dbReference type="CDD" id="cd07906">
    <property type="entry name" value="Adenylation_DNA_ligase_LigD_LigC"/>
    <property type="match status" value="1"/>
</dbReference>
<dbReference type="AlphaFoldDB" id="A0A4Z1R5R1"/>
<evidence type="ECO:0000256" key="9">
    <source>
        <dbReference type="ARBA" id="ARBA00022763"/>
    </source>
</evidence>
<comment type="cofactor">
    <cofactor evidence="1">
        <name>Mn(2+)</name>
        <dbReference type="ChEBI" id="CHEBI:29035"/>
    </cofactor>
</comment>
<dbReference type="CDD" id="cd04862">
    <property type="entry name" value="PaeLigD_Pol_like"/>
    <property type="match status" value="1"/>
</dbReference>
<keyword evidence="18" id="KW-0511">Multifunctional enzyme</keyword>
<dbReference type="InterPro" id="IPR012310">
    <property type="entry name" value="DNA_ligase_ATP-dep_cent"/>
</dbReference>
<keyword evidence="8" id="KW-0547">Nucleotide-binding</keyword>
<dbReference type="CDD" id="cd07971">
    <property type="entry name" value="OBF_DNA_ligase_LigD"/>
    <property type="match status" value="1"/>
</dbReference>
<evidence type="ECO:0000256" key="20">
    <source>
        <dbReference type="ARBA" id="ARBA00034003"/>
    </source>
</evidence>
<feature type="region of interest" description="Disordered" evidence="21">
    <location>
        <begin position="1"/>
        <end position="26"/>
    </location>
</feature>
<keyword evidence="6" id="KW-0540">Nuclease</keyword>
<dbReference type="Gene3D" id="2.40.50.140">
    <property type="entry name" value="Nucleic acid-binding proteins"/>
    <property type="match status" value="1"/>
</dbReference>
<evidence type="ECO:0000256" key="13">
    <source>
        <dbReference type="ARBA" id="ARBA00022932"/>
    </source>
</evidence>
<dbReference type="NCBIfam" id="TIGR02778">
    <property type="entry name" value="ligD_pol"/>
    <property type="match status" value="1"/>
</dbReference>
<dbReference type="Pfam" id="PF13298">
    <property type="entry name" value="LigD_N"/>
    <property type="match status" value="1"/>
</dbReference>
<dbReference type="GO" id="GO:0003910">
    <property type="term" value="F:DNA ligase (ATP) activity"/>
    <property type="evidence" value="ECO:0007669"/>
    <property type="project" value="UniProtKB-EC"/>
</dbReference>
<dbReference type="NCBIfam" id="TIGR02776">
    <property type="entry name" value="NHEJ_ligase_prk"/>
    <property type="match status" value="1"/>
</dbReference>
<feature type="domain" description="DNA ligase D 3'-phosphoesterase" evidence="24">
    <location>
        <begin position="35"/>
        <end position="140"/>
    </location>
</feature>
<dbReference type="InterPro" id="IPR033651">
    <property type="entry name" value="PaeLigD_Pol-like"/>
</dbReference>
<dbReference type="InterPro" id="IPR052171">
    <property type="entry name" value="NHEJ_LigD"/>
</dbReference>
<evidence type="ECO:0000256" key="7">
    <source>
        <dbReference type="ARBA" id="ARBA00022723"/>
    </source>
</evidence>